<evidence type="ECO:0000313" key="1">
    <source>
        <dbReference type="EMBL" id="GAA0161320.1"/>
    </source>
</evidence>
<evidence type="ECO:0000313" key="2">
    <source>
        <dbReference type="Proteomes" id="UP001454036"/>
    </source>
</evidence>
<dbReference type="InterPro" id="IPR043128">
    <property type="entry name" value="Rev_trsase/Diguanyl_cyclase"/>
</dbReference>
<protein>
    <recommendedName>
        <fullName evidence="3">Reverse transcriptase domain-containing protein</fullName>
    </recommendedName>
</protein>
<dbReference type="AlphaFoldDB" id="A0AAV3QBE9"/>
<reference evidence="1 2" key="1">
    <citation type="submission" date="2024-01" db="EMBL/GenBank/DDBJ databases">
        <title>The complete chloroplast genome sequence of Lithospermum erythrorhizon: insights into the phylogenetic relationship among Boraginaceae species and the maternal lineages of purple gromwells.</title>
        <authorList>
            <person name="Okada T."/>
            <person name="Watanabe K."/>
        </authorList>
    </citation>
    <scope>NUCLEOTIDE SEQUENCE [LARGE SCALE GENOMIC DNA]</scope>
</reference>
<keyword evidence="2" id="KW-1185">Reference proteome</keyword>
<dbReference type="EMBL" id="BAABME010004141">
    <property type="protein sequence ID" value="GAA0161320.1"/>
    <property type="molecule type" value="Genomic_DNA"/>
</dbReference>
<dbReference type="InterPro" id="IPR053134">
    <property type="entry name" value="RNA-dir_DNA_polymerase"/>
</dbReference>
<accession>A0AAV3QBE9</accession>
<gene>
    <name evidence="1" type="ORF">LIER_17663</name>
</gene>
<dbReference type="Proteomes" id="UP001454036">
    <property type="component" value="Unassembled WGS sequence"/>
</dbReference>
<dbReference type="SUPFAM" id="SSF56672">
    <property type="entry name" value="DNA/RNA polymerases"/>
    <property type="match status" value="1"/>
</dbReference>
<sequence>MDASREDHEIKMYPENEEKTVFITKCGLYCWKVMPFSLKNARASNQRMFNSIFANQIGRNMEIYVDDMLVKRKFLRYMLSERGIKLNPDNIKAILHMNPPHQPLKRVITSPLLSGRLKTWAIESSKFEISYVPQTSINAQALADFIIECTTQSPQLISGLDDFEPGLNNLERVLFVDGDINKRGS</sequence>
<dbReference type="Gene3D" id="3.10.10.10">
    <property type="entry name" value="HIV Type 1 Reverse Transcriptase, subunit A, domain 1"/>
    <property type="match status" value="1"/>
</dbReference>
<proteinExistence type="predicted"/>
<name>A0AAV3QBE9_LITER</name>
<dbReference type="PANTHER" id="PTHR24559">
    <property type="entry name" value="TRANSPOSON TY3-I GAG-POL POLYPROTEIN"/>
    <property type="match status" value="1"/>
</dbReference>
<dbReference type="InterPro" id="IPR043502">
    <property type="entry name" value="DNA/RNA_pol_sf"/>
</dbReference>
<organism evidence="1 2">
    <name type="scientific">Lithospermum erythrorhizon</name>
    <name type="common">Purple gromwell</name>
    <name type="synonym">Lithospermum officinale var. erythrorhizon</name>
    <dbReference type="NCBI Taxonomy" id="34254"/>
    <lineage>
        <taxon>Eukaryota</taxon>
        <taxon>Viridiplantae</taxon>
        <taxon>Streptophyta</taxon>
        <taxon>Embryophyta</taxon>
        <taxon>Tracheophyta</taxon>
        <taxon>Spermatophyta</taxon>
        <taxon>Magnoliopsida</taxon>
        <taxon>eudicotyledons</taxon>
        <taxon>Gunneridae</taxon>
        <taxon>Pentapetalae</taxon>
        <taxon>asterids</taxon>
        <taxon>lamiids</taxon>
        <taxon>Boraginales</taxon>
        <taxon>Boraginaceae</taxon>
        <taxon>Boraginoideae</taxon>
        <taxon>Lithospermeae</taxon>
        <taxon>Lithospermum</taxon>
    </lineage>
</organism>
<comment type="caution">
    <text evidence="1">The sequence shown here is derived from an EMBL/GenBank/DDBJ whole genome shotgun (WGS) entry which is preliminary data.</text>
</comment>
<dbReference type="Gene3D" id="3.30.70.270">
    <property type="match status" value="1"/>
</dbReference>
<evidence type="ECO:0008006" key="3">
    <source>
        <dbReference type="Google" id="ProtNLM"/>
    </source>
</evidence>
<dbReference type="PANTHER" id="PTHR24559:SF444">
    <property type="entry name" value="REVERSE TRANSCRIPTASE DOMAIN-CONTAINING PROTEIN"/>
    <property type="match status" value="1"/>
</dbReference>